<evidence type="ECO:0000256" key="2">
    <source>
        <dbReference type="ARBA" id="ARBA00007613"/>
    </source>
</evidence>
<dbReference type="SUPFAM" id="SSF56954">
    <property type="entry name" value="Outer membrane efflux proteins (OEP)"/>
    <property type="match status" value="1"/>
</dbReference>
<dbReference type="Proteomes" id="UP000324575">
    <property type="component" value="Unassembled WGS sequence"/>
</dbReference>
<organism evidence="10 11">
    <name type="scientific">Candidatus Ordinivivax streblomastigis</name>
    <dbReference type="NCBI Taxonomy" id="2540710"/>
    <lineage>
        <taxon>Bacteria</taxon>
        <taxon>Pseudomonadati</taxon>
        <taxon>Bacteroidota</taxon>
        <taxon>Bacteroidia</taxon>
        <taxon>Bacteroidales</taxon>
        <taxon>Candidatus Ordinivivax</taxon>
    </lineage>
</organism>
<evidence type="ECO:0000256" key="1">
    <source>
        <dbReference type="ARBA" id="ARBA00004442"/>
    </source>
</evidence>
<comment type="caution">
    <text evidence="10">The sequence shown here is derived from an EMBL/GenBank/DDBJ whole genome shotgun (WGS) entry which is preliminary data.</text>
</comment>
<proteinExistence type="inferred from homology"/>
<protein>
    <recommendedName>
        <fullName evidence="12">TolC family protein</fullName>
    </recommendedName>
</protein>
<evidence type="ECO:0008006" key="12">
    <source>
        <dbReference type="Google" id="ProtNLM"/>
    </source>
</evidence>
<dbReference type="PANTHER" id="PTHR30026">
    <property type="entry name" value="OUTER MEMBRANE PROTEIN TOLC"/>
    <property type="match status" value="1"/>
</dbReference>
<evidence type="ECO:0000256" key="8">
    <source>
        <dbReference type="SAM" id="Coils"/>
    </source>
</evidence>
<feature type="coiled-coil region" evidence="8">
    <location>
        <begin position="324"/>
        <end position="376"/>
    </location>
</feature>
<keyword evidence="7" id="KW-0998">Cell outer membrane</keyword>
<evidence type="ECO:0000256" key="5">
    <source>
        <dbReference type="ARBA" id="ARBA00022692"/>
    </source>
</evidence>
<keyword evidence="4" id="KW-1134">Transmembrane beta strand</keyword>
<keyword evidence="6" id="KW-0472">Membrane</keyword>
<evidence type="ECO:0000256" key="9">
    <source>
        <dbReference type="SAM" id="SignalP"/>
    </source>
</evidence>
<dbReference type="EMBL" id="SNRX01000049">
    <property type="protein sequence ID" value="KAA6300778.1"/>
    <property type="molecule type" value="Genomic_DNA"/>
</dbReference>
<dbReference type="InterPro" id="IPR051906">
    <property type="entry name" value="TolC-like"/>
</dbReference>
<keyword evidence="3" id="KW-0813">Transport</keyword>
<feature type="chain" id="PRO_5024338562" description="TolC family protein" evidence="9">
    <location>
        <begin position="22"/>
        <end position="450"/>
    </location>
</feature>
<dbReference type="GO" id="GO:0015562">
    <property type="term" value="F:efflux transmembrane transporter activity"/>
    <property type="evidence" value="ECO:0007669"/>
    <property type="project" value="InterPro"/>
</dbReference>
<dbReference type="GO" id="GO:0009279">
    <property type="term" value="C:cell outer membrane"/>
    <property type="evidence" value="ECO:0007669"/>
    <property type="project" value="UniProtKB-SubCell"/>
</dbReference>
<dbReference type="GO" id="GO:0015288">
    <property type="term" value="F:porin activity"/>
    <property type="evidence" value="ECO:0007669"/>
    <property type="project" value="TreeGrafter"/>
</dbReference>
<evidence type="ECO:0000313" key="11">
    <source>
        <dbReference type="Proteomes" id="UP000324575"/>
    </source>
</evidence>
<dbReference type="Pfam" id="PF02321">
    <property type="entry name" value="OEP"/>
    <property type="match status" value="2"/>
</dbReference>
<feature type="signal peptide" evidence="9">
    <location>
        <begin position="1"/>
        <end position="21"/>
    </location>
</feature>
<evidence type="ECO:0000256" key="7">
    <source>
        <dbReference type="ARBA" id="ARBA00023237"/>
    </source>
</evidence>
<evidence type="ECO:0000313" key="10">
    <source>
        <dbReference type="EMBL" id="KAA6300778.1"/>
    </source>
</evidence>
<keyword evidence="9" id="KW-0732">Signal</keyword>
<evidence type="ECO:0000256" key="4">
    <source>
        <dbReference type="ARBA" id="ARBA00022452"/>
    </source>
</evidence>
<dbReference type="AlphaFoldDB" id="A0A5M8NWP2"/>
<evidence type="ECO:0000256" key="6">
    <source>
        <dbReference type="ARBA" id="ARBA00023136"/>
    </source>
</evidence>
<gene>
    <name evidence="10" type="ORF">EZS26_003080</name>
</gene>
<accession>A0A5M8NWP2</accession>
<reference evidence="10 11" key="1">
    <citation type="submission" date="2019-03" db="EMBL/GenBank/DDBJ databases">
        <title>Single cell metagenomics reveals metabolic interactions within the superorganism composed of flagellate Streblomastix strix and complex community of Bacteroidetes bacteria on its surface.</title>
        <authorList>
            <person name="Treitli S.C."/>
            <person name="Kolisko M."/>
            <person name="Husnik F."/>
            <person name="Keeling P."/>
            <person name="Hampl V."/>
        </authorList>
    </citation>
    <scope>NUCLEOTIDE SEQUENCE [LARGE SCALE GENOMIC DNA]</scope>
    <source>
        <strain evidence="10">St1</strain>
    </source>
</reference>
<evidence type="ECO:0000256" key="3">
    <source>
        <dbReference type="ARBA" id="ARBA00022448"/>
    </source>
</evidence>
<comment type="subcellular location">
    <subcellularLocation>
        <location evidence="1">Cell outer membrane</location>
    </subcellularLocation>
</comment>
<sequence length="450" mass="49710">MKNKIILFAIALSLSANLALAQDIYTLQQCKELALKNNAKVKNSRLEVEMAEQTKKEAFTNYFPSVSAMGIGLISEKPMLTMQSEQGAVGMMKNEMIGAMSASQPIFAGGQIVNGNKLAQIGVETSKLQKQLSDDEALLQTERYYWQLVLMKEKVKTIEVVETMLARTYNDVSKSLEAGLITKNDLLRVELEQNKLAGNKLRAANGAQMLKSALGQHIGVLPDTFEVEFPAFDNASSPLDVRAEHAVALSQRTEYLLLGKGVDAAKLQVKMEIGKNLPSVAVGVGYNYMNFDQGRVTESKDNFGMVFASVSVPISGWWGGSHAIKKKKLEVQAAENTKQNTAELLLLQMQRLWDELNEAYQQVQLAQKSIAVAEENVRLNEDHYHAGISILSDLLDAQNLLQQSRDQYTEAATGYLLKMSEYKQATVTLSTQNVSSTFAPSNLFNNNLKV</sequence>
<name>A0A5M8NWP2_9BACT</name>
<dbReference type="PANTHER" id="PTHR30026:SF20">
    <property type="entry name" value="OUTER MEMBRANE PROTEIN TOLC"/>
    <property type="match status" value="1"/>
</dbReference>
<comment type="similarity">
    <text evidence="2">Belongs to the outer membrane factor (OMF) (TC 1.B.17) family.</text>
</comment>
<dbReference type="InterPro" id="IPR003423">
    <property type="entry name" value="OMP_efflux"/>
</dbReference>
<dbReference type="Gene3D" id="1.20.1600.10">
    <property type="entry name" value="Outer membrane efflux proteins (OEP)"/>
    <property type="match status" value="1"/>
</dbReference>
<keyword evidence="5" id="KW-0812">Transmembrane</keyword>
<keyword evidence="8" id="KW-0175">Coiled coil</keyword>
<dbReference type="GO" id="GO:1990281">
    <property type="term" value="C:efflux pump complex"/>
    <property type="evidence" value="ECO:0007669"/>
    <property type="project" value="TreeGrafter"/>
</dbReference>